<evidence type="ECO:0000313" key="1">
    <source>
        <dbReference type="EMBL" id="PIN27911.1"/>
    </source>
</evidence>
<evidence type="ECO:0000313" key="2">
    <source>
        <dbReference type="Proteomes" id="UP000230500"/>
    </source>
</evidence>
<sequence length="66" mass="7692">MQPSFYSRKSGNKNVNIFHKHNYCITTSLSTHCKTYCLAFQKCRFCTVKAALLHRKTYAFATPNRN</sequence>
<gene>
    <name evidence="1" type="ORF">CUC04_10465</name>
</gene>
<proteinExistence type="predicted"/>
<name>A0A2G9IDS1_PREIN</name>
<dbReference type="AlphaFoldDB" id="A0A2G9IDS1"/>
<reference evidence="1 2" key="1">
    <citation type="submission" date="2017-11" db="EMBL/GenBank/DDBJ databases">
        <title>Genome sequencing of Prevotella intermedia KCOM 2069.</title>
        <authorList>
            <person name="Kook J.-K."/>
            <person name="Park S.-N."/>
            <person name="Lim Y.K."/>
        </authorList>
    </citation>
    <scope>NUCLEOTIDE SEQUENCE [LARGE SCALE GENOMIC DNA]</scope>
    <source>
        <strain evidence="1 2">KCOM 2069</strain>
    </source>
</reference>
<dbReference type="EMBL" id="PESN01000002">
    <property type="protein sequence ID" value="PIN27911.1"/>
    <property type="molecule type" value="Genomic_DNA"/>
</dbReference>
<protein>
    <submittedName>
        <fullName evidence="1">Uncharacterized protein</fullName>
    </submittedName>
</protein>
<dbReference type="Proteomes" id="UP000230500">
    <property type="component" value="Unassembled WGS sequence"/>
</dbReference>
<comment type="caution">
    <text evidence="1">The sequence shown here is derived from an EMBL/GenBank/DDBJ whole genome shotgun (WGS) entry which is preliminary data.</text>
</comment>
<accession>A0A2G9IDS1</accession>
<organism evidence="1 2">
    <name type="scientific">Prevotella intermedia</name>
    <dbReference type="NCBI Taxonomy" id="28131"/>
    <lineage>
        <taxon>Bacteria</taxon>
        <taxon>Pseudomonadati</taxon>
        <taxon>Bacteroidota</taxon>
        <taxon>Bacteroidia</taxon>
        <taxon>Bacteroidales</taxon>
        <taxon>Prevotellaceae</taxon>
        <taxon>Prevotella</taxon>
    </lineage>
</organism>